<gene>
    <name evidence="2" type="ORF">H0N91_09145</name>
</gene>
<evidence type="ECO:0000313" key="3">
    <source>
        <dbReference type="Proteomes" id="UP000586254"/>
    </source>
</evidence>
<evidence type="ECO:0008006" key="4">
    <source>
        <dbReference type="Google" id="ProtNLM"/>
    </source>
</evidence>
<reference evidence="2 3" key="1">
    <citation type="submission" date="2020-07" db="EMBL/GenBank/DDBJ databases">
        <title>Organ Donor 1.</title>
        <authorList>
            <person name="Marsh A.J."/>
            <person name="Azcarate-Peril M.A."/>
        </authorList>
    </citation>
    <scope>NUCLEOTIDE SEQUENCE [LARGE SCALE GENOMIC DNA]</scope>
    <source>
        <strain evidence="2 3">AMC0717</strain>
    </source>
</reference>
<name>A0A1I5I7S1_9FIRM</name>
<keyword evidence="1" id="KW-1133">Transmembrane helix</keyword>
<comment type="caution">
    <text evidence="2">The sequence shown here is derived from an EMBL/GenBank/DDBJ whole genome shotgun (WGS) entry which is preliminary data.</text>
</comment>
<feature type="transmembrane region" description="Helical" evidence="1">
    <location>
        <begin position="143"/>
        <end position="167"/>
    </location>
</feature>
<organism evidence="2 3">
    <name type="scientific">Eubacterium callanderi</name>
    <dbReference type="NCBI Taxonomy" id="53442"/>
    <lineage>
        <taxon>Bacteria</taxon>
        <taxon>Bacillati</taxon>
        <taxon>Bacillota</taxon>
        <taxon>Clostridia</taxon>
        <taxon>Eubacteriales</taxon>
        <taxon>Eubacteriaceae</taxon>
        <taxon>Eubacterium</taxon>
    </lineage>
</organism>
<feature type="transmembrane region" description="Helical" evidence="1">
    <location>
        <begin position="105"/>
        <end position="131"/>
    </location>
</feature>
<feature type="transmembrane region" description="Helical" evidence="1">
    <location>
        <begin position="174"/>
        <end position="194"/>
    </location>
</feature>
<evidence type="ECO:0000313" key="2">
    <source>
        <dbReference type="EMBL" id="NZA38297.1"/>
    </source>
</evidence>
<feature type="transmembrane region" description="Helical" evidence="1">
    <location>
        <begin position="214"/>
        <end position="238"/>
    </location>
</feature>
<keyword evidence="1" id="KW-0472">Membrane</keyword>
<dbReference type="AlphaFoldDB" id="A0A1I5I7S1"/>
<protein>
    <recommendedName>
        <fullName evidence="4">ABC-2 family transporter protein</fullName>
    </recommendedName>
</protein>
<evidence type="ECO:0000256" key="1">
    <source>
        <dbReference type="SAM" id="Phobius"/>
    </source>
</evidence>
<dbReference type="Proteomes" id="UP000586254">
    <property type="component" value="Unassembled WGS sequence"/>
</dbReference>
<dbReference type="RefSeq" id="WP_090411759.1">
    <property type="nucleotide sequence ID" value="NZ_DBGDOQ010000007.1"/>
</dbReference>
<feature type="transmembrane region" description="Helical" evidence="1">
    <location>
        <begin position="55"/>
        <end position="78"/>
    </location>
</feature>
<sequence>MINLLKMEWYRLRHSRLFGGLLLGIFIAGLFIGVSETEGQAVASAAASGNGGVQLILQMMSEAVPMGFLASIFGVIYLGQGFAERTPNLAVAAGSGRHTVFLSKILIYLMIISLAMMAYILAGVMVAAVTLNFTGEFPKFNGLQIAVTFFMTGYAMCGMAPLFLAIFRDSAKTTLFSILALMLHIFLGVSGDVLKGVRWCMPLNQMYSSGAGMAEWLTAVGSDFVFLVLPSFLGCLIFSKRELK</sequence>
<accession>A0A1I5I7S1</accession>
<proteinExistence type="predicted"/>
<dbReference type="EMBL" id="JACCKS010000009">
    <property type="protein sequence ID" value="NZA38297.1"/>
    <property type="molecule type" value="Genomic_DNA"/>
</dbReference>
<keyword evidence="1" id="KW-0812">Transmembrane</keyword>